<dbReference type="AlphaFoldDB" id="A0A6F8XVI2"/>
<reference evidence="1 2" key="2">
    <citation type="submission" date="2020-03" db="EMBL/GenBank/DDBJ databases">
        <authorList>
            <person name="Ichikawa N."/>
            <person name="Kimura A."/>
            <person name="Kitahashi Y."/>
            <person name="Uohara A."/>
        </authorList>
    </citation>
    <scope>NUCLEOTIDE SEQUENCE [LARGE SCALE GENOMIC DNA]</scope>
    <source>
        <strain evidence="1 2">NBRC 107702</strain>
    </source>
</reference>
<dbReference type="Proteomes" id="UP000502508">
    <property type="component" value="Chromosome"/>
</dbReference>
<protein>
    <submittedName>
        <fullName evidence="1">Uncharacterized protein</fullName>
    </submittedName>
</protein>
<accession>A0A6F8XVI2</accession>
<name>A0A6F8XVI2_9ACTN</name>
<dbReference type="EMBL" id="AP022870">
    <property type="protein sequence ID" value="BCB77748.1"/>
    <property type="molecule type" value="Genomic_DNA"/>
</dbReference>
<dbReference type="KEGG" id="pfla:Pflav_041580"/>
<gene>
    <name evidence="1" type="ORF">Pflav_041580</name>
</gene>
<reference evidence="1 2" key="1">
    <citation type="submission" date="2020-03" db="EMBL/GenBank/DDBJ databases">
        <title>Whole genome shotgun sequence of Phytohabitans flavus NBRC 107702.</title>
        <authorList>
            <person name="Komaki H."/>
            <person name="Tamura T."/>
        </authorList>
    </citation>
    <scope>NUCLEOTIDE SEQUENCE [LARGE SCALE GENOMIC DNA]</scope>
    <source>
        <strain evidence="1 2">NBRC 107702</strain>
    </source>
</reference>
<proteinExistence type="predicted"/>
<organism evidence="1 2">
    <name type="scientific">Phytohabitans flavus</name>
    <dbReference type="NCBI Taxonomy" id="1076124"/>
    <lineage>
        <taxon>Bacteria</taxon>
        <taxon>Bacillati</taxon>
        <taxon>Actinomycetota</taxon>
        <taxon>Actinomycetes</taxon>
        <taxon>Micromonosporales</taxon>
        <taxon>Micromonosporaceae</taxon>
    </lineage>
</organism>
<evidence type="ECO:0000313" key="2">
    <source>
        <dbReference type="Proteomes" id="UP000502508"/>
    </source>
</evidence>
<sequence length="54" mass="5580">MVLTVTVAPQAGAAMAGAGATQTTPAVATTAATRSRVFMAHRVEELQKDYMRGS</sequence>
<keyword evidence="2" id="KW-1185">Reference proteome</keyword>
<evidence type="ECO:0000313" key="1">
    <source>
        <dbReference type="EMBL" id="BCB77748.1"/>
    </source>
</evidence>